<proteinExistence type="predicted"/>
<dbReference type="PANTHER" id="PTHR36587:SF2">
    <property type="entry name" value="EXPRESSION SITE-ASSOCIATED GENE 3 (ESAG3)-LIKE PROTEIN"/>
    <property type="match status" value="1"/>
</dbReference>
<evidence type="ECO:0000313" key="4">
    <source>
        <dbReference type="Proteomes" id="UP000799428"/>
    </source>
</evidence>
<evidence type="ECO:0000256" key="2">
    <source>
        <dbReference type="SAM" id="Phobius"/>
    </source>
</evidence>
<protein>
    <submittedName>
        <fullName evidence="3">Uncharacterized protein</fullName>
    </submittedName>
</protein>
<dbReference type="EMBL" id="MU005776">
    <property type="protein sequence ID" value="KAF2706456.1"/>
    <property type="molecule type" value="Genomic_DNA"/>
</dbReference>
<feature type="compositionally biased region" description="Basic residues" evidence="1">
    <location>
        <begin position="667"/>
        <end position="677"/>
    </location>
</feature>
<dbReference type="Proteomes" id="UP000799428">
    <property type="component" value="Unassembled WGS sequence"/>
</dbReference>
<gene>
    <name evidence="3" type="ORF">K504DRAFT_413426</name>
</gene>
<feature type="region of interest" description="Disordered" evidence="1">
    <location>
        <begin position="609"/>
        <end position="677"/>
    </location>
</feature>
<reference evidence="3" key="1">
    <citation type="journal article" date="2020" name="Stud. Mycol.">
        <title>101 Dothideomycetes genomes: a test case for predicting lifestyles and emergence of pathogens.</title>
        <authorList>
            <person name="Haridas S."/>
            <person name="Albert R."/>
            <person name="Binder M."/>
            <person name="Bloem J."/>
            <person name="Labutti K."/>
            <person name="Salamov A."/>
            <person name="Andreopoulos B."/>
            <person name="Baker S."/>
            <person name="Barry K."/>
            <person name="Bills G."/>
            <person name="Bluhm B."/>
            <person name="Cannon C."/>
            <person name="Castanera R."/>
            <person name="Culley D."/>
            <person name="Daum C."/>
            <person name="Ezra D."/>
            <person name="Gonzalez J."/>
            <person name="Henrissat B."/>
            <person name="Kuo A."/>
            <person name="Liang C."/>
            <person name="Lipzen A."/>
            <person name="Lutzoni F."/>
            <person name="Magnuson J."/>
            <person name="Mondo S."/>
            <person name="Nolan M."/>
            <person name="Ohm R."/>
            <person name="Pangilinan J."/>
            <person name="Park H.-J."/>
            <person name="Ramirez L."/>
            <person name="Alfaro M."/>
            <person name="Sun H."/>
            <person name="Tritt A."/>
            <person name="Yoshinaga Y."/>
            <person name="Zwiers L.-H."/>
            <person name="Turgeon B."/>
            <person name="Goodwin S."/>
            <person name="Spatafora J."/>
            <person name="Crous P."/>
            <person name="Grigoriev I."/>
        </authorList>
    </citation>
    <scope>NUCLEOTIDE SEQUENCE</scope>
    <source>
        <strain evidence="3">CBS 279.74</strain>
    </source>
</reference>
<accession>A0A6G1K0Q8</accession>
<dbReference type="AlphaFoldDB" id="A0A6G1K0Q8"/>
<keyword evidence="4" id="KW-1185">Reference proteome</keyword>
<dbReference type="CDD" id="cd22997">
    <property type="entry name" value="GT_LH"/>
    <property type="match status" value="1"/>
</dbReference>
<name>A0A6G1K0Q8_9PLEO</name>
<keyword evidence="2" id="KW-0812">Transmembrane</keyword>
<organism evidence="3 4">
    <name type="scientific">Pleomassaria siparia CBS 279.74</name>
    <dbReference type="NCBI Taxonomy" id="1314801"/>
    <lineage>
        <taxon>Eukaryota</taxon>
        <taxon>Fungi</taxon>
        <taxon>Dikarya</taxon>
        <taxon>Ascomycota</taxon>
        <taxon>Pezizomycotina</taxon>
        <taxon>Dothideomycetes</taxon>
        <taxon>Pleosporomycetidae</taxon>
        <taxon>Pleosporales</taxon>
        <taxon>Pleomassariaceae</taxon>
        <taxon>Pleomassaria</taxon>
    </lineage>
</organism>
<feature type="compositionally biased region" description="Basic and acidic residues" evidence="1">
    <location>
        <begin position="609"/>
        <end position="659"/>
    </location>
</feature>
<feature type="transmembrane region" description="Helical" evidence="2">
    <location>
        <begin position="34"/>
        <end position="51"/>
    </location>
</feature>
<evidence type="ECO:0000256" key="1">
    <source>
        <dbReference type="SAM" id="MobiDB-lite"/>
    </source>
</evidence>
<evidence type="ECO:0000313" key="3">
    <source>
        <dbReference type="EMBL" id="KAF2706456.1"/>
    </source>
</evidence>
<keyword evidence="2" id="KW-1133">Transmembrane helix</keyword>
<sequence>MAGGLEVMPMSPGPSPKELGNAVLLWIRSRRGRVLAMGAVFMLFVLGLMGMRHSDTISTNYHLPSWRPHLPNMPSIITSPLQPSNQSLELENGDAKTVPSNLHKATPNFHLLMSALEDNAEFCKTTLSAMLLNYPPPTILVLRQEFKSRFETEKAKLASILGYLENAKMVNDDDLLLIVDGMETWFQLPSDVMIRQYQNVLADANKRLADRYGRNRDGTQRFSQTIVFGAEKACEGEDLACRYAPDSILPENIYGKHTGKEKILTPAKYLNSNMLIGPAKDLKPLFKVALSKFVAENSQAGTSQSVFATMFGEQQLARDAKPKKTTAAKWVDWFGGQAAEPVTDQSANLTLQEGLQYDFSMGLDYTHELFQPFVYAAEDELVPLPHDESIDLSAYHHADTPTPLLHVPTALEQAKLPFWAPDLSQNRPDGVKPSFIDKLAFDPQLDSSQPRDTTWTQLKLIQNTYTGAIPAAMHTSRPPKTNLKVDVPRAANLTWSSNWYAGHERALLRAYLRLPQSPIGYHDAVIGGDRLWDSRGGRGGVWTQKEAIWLPWGEVDGVCGTLDLLSKTFTDGKGVWLHETDVDAEGRRLADEDTFRKTEMLRKMTKAEREEYKKLEKEKERKKQDKANKQIMEKQKLAQEAEQAKKTEKEGEERKKQETATETAAKTPKRRRAIWIR</sequence>
<keyword evidence="2" id="KW-0472">Membrane</keyword>
<dbReference type="PANTHER" id="PTHR36587">
    <property type="entry name" value="EXPRESSION SITE-ASSOCIATED GENE 3 (ESAG3)-LIKE PROTEIN"/>
    <property type="match status" value="1"/>
</dbReference>
<dbReference type="OrthoDB" id="422736at2759"/>